<feature type="transmembrane region" description="Helical" evidence="3">
    <location>
        <begin position="405"/>
        <end position="424"/>
    </location>
</feature>
<evidence type="ECO:0000256" key="1">
    <source>
        <dbReference type="ARBA" id="ARBA00022729"/>
    </source>
</evidence>
<dbReference type="GO" id="GO:0071281">
    <property type="term" value="P:cellular response to iron ion"/>
    <property type="evidence" value="ECO:0007669"/>
    <property type="project" value="TreeGrafter"/>
</dbReference>
<sequence length="428" mass="42585">MVGALLVLAVTMAGIAPVAAVSTGPNAALGPAPAQTATETCSFPVSATDATGANVTIDGEPESVVAIGASTAQIMWSIGAQDKVVGMPQGPTTSYLDGSQNRTDVYQADGYTVATERVVGTDPDLVVAANIIPNETVETLRGAGLTVYKSTEAGSIDDVYDDVNTTGRLVGSCSAAAETVNETQETVSAVEEAVEDEENPRVLYPQSGGFAVGNNTFINDVVETAGGDNIAVNAGIEGYQQISNETIAERNPQWIVTSSPATIPTGEPYASTAAVQRNQTVTVNANYISQPGPRLVAPLVTVASALHPEAMQQANLTTVENTTASTSTTSSGTASTAATSTGAVATDGGTSVDAATSSEAEATSVEATAGGAEADETTAAGGATAAGSGDSENATAGGETTSSNGPGFGVVGAAIALLGAALFARRRP</sequence>
<protein>
    <submittedName>
        <fullName evidence="5">Periplasmic binding protein</fullName>
    </submittedName>
</protein>
<keyword evidence="3" id="KW-0472">Membrane</keyword>
<dbReference type="InterPro" id="IPR026469">
    <property type="entry name" value="Peripla_PGF_1"/>
</dbReference>
<evidence type="ECO:0000313" key="6">
    <source>
        <dbReference type="Proteomes" id="UP000011566"/>
    </source>
</evidence>
<evidence type="ECO:0000256" key="3">
    <source>
        <dbReference type="SAM" id="Phobius"/>
    </source>
</evidence>
<dbReference type="PANTHER" id="PTHR30535">
    <property type="entry name" value="VITAMIN B12-BINDING PROTEIN"/>
    <property type="match status" value="1"/>
</dbReference>
<feature type="region of interest" description="Disordered" evidence="2">
    <location>
        <begin position="319"/>
        <end position="406"/>
    </location>
</feature>
<dbReference type="OrthoDB" id="214567at2157"/>
<dbReference type="Pfam" id="PF18204">
    <property type="entry name" value="PGF-CTERM"/>
    <property type="match status" value="1"/>
</dbReference>
<dbReference type="GO" id="GO:0030115">
    <property type="term" value="C:S-layer"/>
    <property type="evidence" value="ECO:0007669"/>
    <property type="project" value="UniProtKB-SubCell"/>
</dbReference>
<dbReference type="AlphaFoldDB" id="M0LZ26"/>
<dbReference type="Proteomes" id="UP000011566">
    <property type="component" value="Unassembled WGS sequence"/>
</dbReference>
<feature type="compositionally biased region" description="Low complexity" evidence="2">
    <location>
        <begin position="322"/>
        <end position="392"/>
    </location>
</feature>
<keyword evidence="6" id="KW-1185">Reference proteome</keyword>
<gene>
    <name evidence="5" type="ORF">C447_08368</name>
</gene>
<comment type="caution">
    <text evidence="5">The sequence shown here is derived from an EMBL/GenBank/DDBJ whole genome shotgun (WGS) entry which is preliminary data.</text>
</comment>
<evidence type="ECO:0000256" key="2">
    <source>
        <dbReference type="SAM" id="MobiDB-lite"/>
    </source>
</evidence>
<dbReference type="EMBL" id="AOMB01000023">
    <property type="protein sequence ID" value="EMA38822.1"/>
    <property type="molecule type" value="Genomic_DNA"/>
</dbReference>
<dbReference type="PANTHER" id="PTHR30535:SF34">
    <property type="entry name" value="MOLYBDATE-BINDING PROTEIN MOLA"/>
    <property type="match status" value="1"/>
</dbReference>
<dbReference type="PROSITE" id="PS50983">
    <property type="entry name" value="FE_B12_PBP"/>
    <property type="match status" value="1"/>
</dbReference>
<dbReference type="InterPro" id="IPR050902">
    <property type="entry name" value="ABC_Transporter_SBP"/>
</dbReference>
<accession>M0LZ26</accession>
<dbReference type="NCBIfam" id="TIGR04126">
    <property type="entry name" value="PGF_CTERM"/>
    <property type="match status" value="1"/>
</dbReference>
<keyword evidence="3" id="KW-1133">Transmembrane helix</keyword>
<evidence type="ECO:0000313" key="5">
    <source>
        <dbReference type="EMBL" id="EMA38822.1"/>
    </source>
</evidence>
<dbReference type="SUPFAM" id="SSF53807">
    <property type="entry name" value="Helical backbone' metal receptor"/>
    <property type="match status" value="1"/>
</dbReference>
<dbReference type="PATRIC" id="fig|1132509.6.peg.1892"/>
<name>M0LZ26_9EURY</name>
<dbReference type="InterPro" id="IPR026371">
    <property type="entry name" value="PGF_CTERM"/>
</dbReference>
<dbReference type="NCBIfam" id="TIGR04281">
    <property type="entry name" value="peripla_PGF_1"/>
    <property type="match status" value="1"/>
</dbReference>
<keyword evidence="3" id="KW-0812">Transmembrane</keyword>
<keyword evidence="1" id="KW-0732">Signal</keyword>
<dbReference type="Gene3D" id="3.40.50.1980">
    <property type="entry name" value="Nitrogenase molybdenum iron protein domain"/>
    <property type="match status" value="2"/>
</dbReference>
<dbReference type="eggNOG" id="arCOG04233">
    <property type="taxonomic scope" value="Archaea"/>
</dbReference>
<dbReference type="GO" id="GO:0005886">
    <property type="term" value="C:plasma membrane"/>
    <property type="evidence" value="ECO:0007669"/>
    <property type="project" value="UniProtKB-SubCell"/>
</dbReference>
<reference evidence="5 6" key="1">
    <citation type="journal article" date="2014" name="PLoS Genet.">
        <title>Phylogenetically driven sequencing of extremely halophilic archaea reveals strategies for static and dynamic osmo-response.</title>
        <authorList>
            <person name="Becker E.A."/>
            <person name="Seitzer P.M."/>
            <person name="Tritt A."/>
            <person name="Larsen D."/>
            <person name="Krusor M."/>
            <person name="Yao A.I."/>
            <person name="Wu D."/>
            <person name="Madern D."/>
            <person name="Eisen J.A."/>
            <person name="Darling A.E."/>
            <person name="Facciotti M.T."/>
        </authorList>
    </citation>
    <scope>NUCLEOTIDE SEQUENCE [LARGE SCALE GENOMIC DNA]</scope>
    <source>
        <strain evidence="5 6">100A6</strain>
    </source>
</reference>
<dbReference type="InterPro" id="IPR002491">
    <property type="entry name" value="ABC_transptr_periplasmic_BD"/>
</dbReference>
<feature type="domain" description="Fe/B12 periplasmic-binding" evidence="4">
    <location>
        <begin position="63"/>
        <end position="310"/>
    </location>
</feature>
<evidence type="ECO:0000259" key="4">
    <source>
        <dbReference type="PROSITE" id="PS50983"/>
    </source>
</evidence>
<organism evidence="5 6">
    <name type="scientific">Halococcus hamelinensis 100A6</name>
    <dbReference type="NCBI Taxonomy" id="1132509"/>
    <lineage>
        <taxon>Archaea</taxon>
        <taxon>Methanobacteriati</taxon>
        <taxon>Methanobacteriota</taxon>
        <taxon>Stenosarchaea group</taxon>
        <taxon>Halobacteria</taxon>
        <taxon>Halobacteriales</taxon>
        <taxon>Halococcaceae</taxon>
        <taxon>Halococcus</taxon>
    </lineage>
</organism>
<dbReference type="Pfam" id="PF01497">
    <property type="entry name" value="Peripla_BP_2"/>
    <property type="match status" value="1"/>
</dbReference>
<proteinExistence type="predicted"/>